<evidence type="ECO:0000259" key="1">
    <source>
        <dbReference type="Pfam" id="PF09883"/>
    </source>
</evidence>
<evidence type="ECO:0000313" key="4">
    <source>
        <dbReference type="EMBL" id="HII60171.1"/>
    </source>
</evidence>
<evidence type="ECO:0000259" key="3">
    <source>
        <dbReference type="Pfam" id="PF24873"/>
    </source>
</evidence>
<feature type="domain" description="DUF2110" evidence="3">
    <location>
        <begin position="173"/>
        <end position="239"/>
    </location>
</feature>
<gene>
    <name evidence="4" type="ORF">HA331_00065</name>
</gene>
<dbReference type="GeneID" id="1442950"/>
<reference evidence="4" key="1">
    <citation type="journal article" date="2020" name="bioRxiv">
        <title>A rank-normalized archaeal taxonomy based on genome phylogeny resolves widespread incomplete and uneven classifications.</title>
        <authorList>
            <person name="Rinke C."/>
            <person name="Chuvochina M."/>
            <person name="Mussig A.J."/>
            <person name="Chaumeil P.-A."/>
            <person name="Waite D.W."/>
            <person name="Whitman W.B."/>
            <person name="Parks D.H."/>
            <person name="Hugenholtz P."/>
        </authorList>
    </citation>
    <scope>NUCLEOTIDE SEQUENCE</scope>
    <source>
        <strain evidence="4">UBA8834</strain>
    </source>
</reference>
<dbReference type="InterPro" id="IPR016757">
    <property type="entry name" value="UCP019322"/>
</dbReference>
<dbReference type="InterPro" id="IPR056756">
    <property type="entry name" value="DUF2110_central"/>
</dbReference>
<dbReference type="Pfam" id="PF24872">
    <property type="entry name" value="DUF2110_N"/>
    <property type="match status" value="1"/>
</dbReference>
<comment type="caution">
    <text evidence="4">The sequence shown here is derived from an EMBL/GenBank/DDBJ whole genome shotgun (WGS) entry which is preliminary data.</text>
</comment>
<dbReference type="Pfam" id="PF09883">
    <property type="entry name" value="DUF2110"/>
    <property type="match status" value="1"/>
</dbReference>
<dbReference type="Proteomes" id="UP000617544">
    <property type="component" value="Unassembled WGS sequence"/>
</dbReference>
<dbReference type="RefSeq" id="WP_010884716.1">
    <property type="nucleotide sequence ID" value="NZ_DUJN01000001.1"/>
</dbReference>
<dbReference type="PIRSF" id="PIRSF019322">
    <property type="entry name" value="UCP019322"/>
    <property type="match status" value="1"/>
</dbReference>
<dbReference type="InterPro" id="IPR056757">
    <property type="entry name" value="DUF2110_C"/>
</dbReference>
<feature type="domain" description="DUF2110" evidence="2">
    <location>
        <begin position="2"/>
        <end position="69"/>
    </location>
</feature>
<evidence type="ECO:0000313" key="5">
    <source>
        <dbReference type="Proteomes" id="UP000617544"/>
    </source>
</evidence>
<feature type="domain" description="DUF2110" evidence="1">
    <location>
        <begin position="74"/>
        <end position="169"/>
    </location>
</feature>
<dbReference type="OMA" id="PVRQMIR"/>
<accession>A0A832WLP9</accession>
<dbReference type="EMBL" id="DUJN01000001">
    <property type="protein sequence ID" value="HII60171.1"/>
    <property type="molecule type" value="Genomic_DNA"/>
</dbReference>
<organism evidence="4 5">
    <name type="scientific">Pyrococcus horikoshii</name>
    <dbReference type="NCBI Taxonomy" id="53953"/>
    <lineage>
        <taxon>Archaea</taxon>
        <taxon>Methanobacteriati</taxon>
        <taxon>Methanobacteriota</taxon>
        <taxon>Thermococci</taxon>
        <taxon>Thermococcales</taxon>
        <taxon>Thermococcaceae</taxon>
        <taxon>Pyrococcus</taxon>
    </lineage>
</organism>
<name>A0A832WLP9_PYRHR</name>
<dbReference type="InterPro" id="IPR056758">
    <property type="entry name" value="DUF2110_N"/>
</dbReference>
<dbReference type="Pfam" id="PF24873">
    <property type="entry name" value="DUF2110_C"/>
    <property type="match status" value="1"/>
</dbReference>
<proteinExistence type="predicted"/>
<evidence type="ECO:0000259" key="2">
    <source>
        <dbReference type="Pfam" id="PF24872"/>
    </source>
</evidence>
<dbReference type="AlphaFoldDB" id="A0A832WLP9"/>
<protein>
    <submittedName>
        <fullName evidence="4">DUF2110 family protein</fullName>
    </submittedName>
</protein>
<sequence length="248" mass="28423">MEVIIPQKIYGDRSGFDKLNKKLKSLLGDLDVKWKISVTKKQWVKIQVEGEDSEISTNLIREEFGEIPYSLSKVNEGDVLVGRFIELGKVGYGAYVDIGILSPRPKDALLPLYWLKRTFGEKPVRQMIREFGWVDYLPVEVFVNKVEKLAQEIEVYLTDRWVKKIKGWTSDNHDKLFIVGTISENIERALVETGHSRDVKRIEELGLMETMLILKRGTHAPGIIKEIGPYIRSAKIGAIKFPHEEGKQ</sequence>